<evidence type="ECO:0000259" key="1">
    <source>
        <dbReference type="Pfam" id="PF12770"/>
    </source>
</evidence>
<dbReference type="Pfam" id="PF12770">
    <property type="entry name" value="CHAT"/>
    <property type="match status" value="1"/>
</dbReference>
<evidence type="ECO:0000313" key="3">
    <source>
        <dbReference type="Proteomes" id="UP000075515"/>
    </source>
</evidence>
<feature type="domain" description="CHAT" evidence="1">
    <location>
        <begin position="97"/>
        <end position="335"/>
    </location>
</feature>
<protein>
    <recommendedName>
        <fullName evidence="1">CHAT domain-containing protein</fullName>
    </recommendedName>
</protein>
<dbReference type="AlphaFoldDB" id="A0A150T3K1"/>
<organism evidence="2 3">
    <name type="scientific">Sorangium cellulosum</name>
    <name type="common">Polyangium cellulosum</name>
    <dbReference type="NCBI Taxonomy" id="56"/>
    <lineage>
        <taxon>Bacteria</taxon>
        <taxon>Pseudomonadati</taxon>
        <taxon>Myxococcota</taxon>
        <taxon>Polyangia</taxon>
        <taxon>Polyangiales</taxon>
        <taxon>Polyangiaceae</taxon>
        <taxon>Sorangium</taxon>
    </lineage>
</organism>
<sequence length="664" mass="71203">MWLEIELDISGDEVRVNARGSRGERPAGHAIAAEQGLGALQTFANKIGRAVRGGKSLDPAAVSDSQALHEEVFKGELRDVLVRLGEASKGGSLLLRLFARDHALQAIPWEALCRPGTSEGFLGTDPRVLFARGVTSSEPWEPREVKGAVRVLGIAPGTGERALDVLREALAPSIDAGEVEWLDPIAGPEISARALFDRLRRGKSPHVVHWLGHGGVDLSGKPVLRVSDDEDGEEAWITAEALGRELSAAFCEELRLVILEACEGARAGALGSAAEILARAGADAVVAHLWPVKADVARACSTELYRALTGASLGQGDIGASVAAARRTLLSQSAEAFSPILYLRGSDSVVFNFQGRRVTKPGKKGRSRALAPALQGLLERPFTMVLGDLEDDRAALQRELEQFMQESGEPAAQGMSLSALTQRCVLRFGQEVLHSLFQQALTASPAATAPPLVEALARFVRPGVHVTLLWRPCLEHAIAQRLPQRTVYAIQPSLLGASGKPRVVKRAAGAATWKMDPVMPRRFDLDSEIVVLRLYGGYSAEPRPIFSPPLLTEDDHIHGPLGADGARPPLWMEELLARPRVQPGLFVALSSLDFRHRMLLRWLYDQRPAPPDSLAVLAPGVEGSEIEIWGNGGGLPGTGHIAATTGDLVELAEQLDAFALEDAS</sequence>
<evidence type="ECO:0000313" key="2">
    <source>
        <dbReference type="EMBL" id="KYF99219.1"/>
    </source>
</evidence>
<reference evidence="2 3" key="1">
    <citation type="submission" date="2014-02" db="EMBL/GenBank/DDBJ databases">
        <title>The small core and large imbalanced accessory genome model reveals a collaborative survival strategy of Sorangium cellulosum strains in nature.</title>
        <authorList>
            <person name="Han K."/>
            <person name="Peng R."/>
            <person name="Blom J."/>
            <person name="Li Y.-Z."/>
        </authorList>
    </citation>
    <scope>NUCLEOTIDE SEQUENCE [LARGE SCALE GENOMIC DNA]</scope>
    <source>
        <strain evidence="2 3">So0149</strain>
    </source>
</reference>
<dbReference type="Proteomes" id="UP000075515">
    <property type="component" value="Unassembled WGS sequence"/>
</dbReference>
<gene>
    <name evidence="2" type="ORF">BE18_36440</name>
</gene>
<dbReference type="EMBL" id="JEMC01001163">
    <property type="protein sequence ID" value="KYF99219.1"/>
    <property type="molecule type" value="Genomic_DNA"/>
</dbReference>
<accession>A0A150T3K1</accession>
<name>A0A150T3K1_SORCE</name>
<dbReference type="InterPro" id="IPR024983">
    <property type="entry name" value="CHAT_dom"/>
</dbReference>
<comment type="caution">
    <text evidence="2">The sequence shown here is derived from an EMBL/GenBank/DDBJ whole genome shotgun (WGS) entry which is preliminary data.</text>
</comment>
<proteinExistence type="predicted"/>